<keyword evidence="2" id="KW-1133">Transmembrane helix</keyword>
<comment type="similarity">
    <text evidence="1">Belongs to the unc-93 family.</text>
</comment>
<feature type="transmembrane region" description="Helical" evidence="2">
    <location>
        <begin position="391"/>
        <end position="408"/>
    </location>
</feature>
<evidence type="ECO:0000256" key="1">
    <source>
        <dbReference type="ARBA" id="ARBA00009172"/>
    </source>
</evidence>
<evidence type="ECO:0000313" key="3">
    <source>
        <dbReference type="EMBL" id="GFO16108.1"/>
    </source>
</evidence>
<dbReference type="InterPro" id="IPR036259">
    <property type="entry name" value="MFS_trans_sf"/>
</dbReference>
<dbReference type="InterPro" id="IPR051951">
    <property type="entry name" value="UNC-93_regulatory"/>
</dbReference>
<name>A0AAV4BBB9_9GAST</name>
<dbReference type="Gene3D" id="1.20.1250.20">
    <property type="entry name" value="MFS general substrate transporter like domains"/>
    <property type="match status" value="1"/>
</dbReference>
<dbReference type="PANTHER" id="PTHR19444:SF13">
    <property type="entry name" value="PROTEIN UNC-93 HOMOLOG A"/>
    <property type="match status" value="1"/>
</dbReference>
<dbReference type="EMBL" id="BLXT01004649">
    <property type="protein sequence ID" value="GFO16108.1"/>
    <property type="molecule type" value="Genomic_DNA"/>
</dbReference>
<keyword evidence="2" id="KW-0812">Transmembrane</keyword>
<protein>
    <submittedName>
        <fullName evidence="3">Unc-93-like protein a</fullName>
    </submittedName>
</protein>
<feature type="transmembrane region" description="Helical" evidence="2">
    <location>
        <begin position="16"/>
        <end position="36"/>
    </location>
</feature>
<feature type="transmembrane region" description="Helical" evidence="2">
    <location>
        <begin position="48"/>
        <end position="69"/>
    </location>
</feature>
<feature type="transmembrane region" description="Helical" evidence="2">
    <location>
        <begin position="75"/>
        <end position="96"/>
    </location>
</feature>
<feature type="transmembrane region" description="Helical" evidence="2">
    <location>
        <begin position="177"/>
        <end position="200"/>
    </location>
</feature>
<accession>A0AAV4BBB9</accession>
<gene>
    <name evidence="3" type="ORF">PoB_004261300</name>
</gene>
<feature type="transmembrane region" description="Helical" evidence="2">
    <location>
        <begin position="117"/>
        <end position="142"/>
    </location>
</feature>
<proteinExistence type="inferred from homology"/>
<dbReference type="PANTHER" id="PTHR19444">
    <property type="entry name" value="UNC-93 RELATED"/>
    <property type="match status" value="1"/>
</dbReference>
<organism evidence="3 4">
    <name type="scientific">Plakobranchus ocellatus</name>
    <dbReference type="NCBI Taxonomy" id="259542"/>
    <lineage>
        <taxon>Eukaryota</taxon>
        <taxon>Metazoa</taxon>
        <taxon>Spiralia</taxon>
        <taxon>Lophotrochozoa</taxon>
        <taxon>Mollusca</taxon>
        <taxon>Gastropoda</taxon>
        <taxon>Heterobranchia</taxon>
        <taxon>Euthyneura</taxon>
        <taxon>Panpulmonata</taxon>
        <taxon>Sacoglossa</taxon>
        <taxon>Placobranchoidea</taxon>
        <taxon>Plakobranchidae</taxon>
        <taxon>Plakobranchus</taxon>
    </lineage>
</organism>
<keyword evidence="2" id="KW-0472">Membrane</keyword>
<keyword evidence="4" id="KW-1185">Reference proteome</keyword>
<dbReference type="SUPFAM" id="SSF103473">
    <property type="entry name" value="MFS general substrate transporter"/>
    <property type="match status" value="1"/>
</dbReference>
<dbReference type="AlphaFoldDB" id="A0AAV4BBB9"/>
<feature type="transmembrane region" description="Helical" evidence="2">
    <location>
        <begin position="235"/>
        <end position="257"/>
    </location>
</feature>
<reference evidence="3 4" key="1">
    <citation type="journal article" date="2021" name="Elife">
        <title>Chloroplast acquisition without the gene transfer in kleptoplastic sea slugs, Plakobranchus ocellatus.</title>
        <authorList>
            <person name="Maeda T."/>
            <person name="Takahashi S."/>
            <person name="Yoshida T."/>
            <person name="Shimamura S."/>
            <person name="Takaki Y."/>
            <person name="Nagai Y."/>
            <person name="Toyoda A."/>
            <person name="Suzuki Y."/>
            <person name="Arimoto A."/>
            <person name="Ishii H."/>
            <person name="Satoh N."/>
            <person name="Nishiyama T."/>
            <person name="Hasebe M."/>
            <person name="Maruyama T."/>
            <person name="Minagawa J."/>
            <person name="Obokata J."/>
            <person name="Shigenobu S."/>
        </authorList>
    </citation>
    <scope>NUCLEOTIDE SEQUENCE [LARGE SCALE GENOMIC DNA]</scope>
</reference>
<feature type="transmembrane region" description="Helical" evidence="2">
    <location>
        <begin position="269"/>
        <end position="289"/>
    </location>
</feature>
<evidence type="ECO:0000313" key="4">
    <source>
        <dbReference type="Proteomes" id="UP000735302"/>
    </source>
</evidence>
<sequence>MNKVTKSMSSLNSEDHLGLISLSVMYLTVMLGSLLGPVCGRLFGHKSIILGTFVMHLCYTCSNFVPGWSTLLPTSALLGLCAGNMFMSQGVYIAAASRSYIQLKGLPASRLYSAMSLFNGVFYSCFSATQITGNLVSSLILFTAEYNQTLLGDNVCGAQVCADFDGGKDFDKPQEGVIHLLFSCYAACGVLGILVLAVGLPRLSNFSKDMKSEPFLQIVNTHLGGCLSMLFNPKLFILIPSIMAQAILNMLMYTGYTEAFVTCTVGVQWVGYCMVALGVTSSLTALLVSTSARFTGRILQFSVSMGLDIATAVIMLIWVPDYQTSPMVLLILPLIAGLSQGIIQPQQQALLGDVFTREELPSACAAFIGVKCLAFSVYLCLSSTACLYDGLILALGLYAPGVVGYAYTEIRERRRDKDKGEI</sequence>
<comment type="caution">
    <text evidence="3">The sequence shown here is derived from an EMBL/GenBank/DDBJ whole genome shotgun (WGS) entry which is preliminary data.</text>
</comment>
<dbReference type="Proteomes" id="UP000735302">
    <property type="component" value="Unassembled WGS sequence"/>
</dbReference>
<feature type="transmembrane region" description="Helical" evidence="2">
    <location>
        <begin position="301"/>
        <end position="319"/>
    </location>
</feature>
<evidence type="ECO:0000256" key="2">
    <source>
        <dbReference type="SAM" id="Phobius"/>
    </source>
</evidence>